<feature type="compositionally biased region" description="Polar residues" evidence="3">
    <location>
        <begin position="601"/>
        <end position="611"/>
    </location>
</feature>
<name>A0ABD2XQA2_9HYME</name>
<comment type="similarity">
    <text evidence="1">Belongs to the janus family.</text>
</comment>
<dbReference type="InterPro" id="IPR038596">
    <property type="entry name" value="Janus_sf"/>
</dbReference>
<sequence>MFLISIFNIAADILDEVEIALKKISTNLKAKCVGGGRIQHDAETKKIKVYGYSQVIELGDTTKCFKGNWRRYGIVSSIHDFSAAETFKSSKLVSHFERTIKIDSILQNSCSDDLLQAADYVDDDNRFSRMYQKVLPQEVKLLEIDGLDTLTRYPHSNEEFINYTEAFSTLRFTKTSMSILCINFNQVFTARACHQLLEMFYYVKCSEKSNLSGKLKEKINEISEVTKSKTEGFEVKKKLDDLKKRAEKLELKRRWEELQKQIERMELKRRLEELRKYAEKLKDKAVESGIPQKVWKNVKESIEKIKSNRVGVADSKNSRDKKPDISAKNKNVKILKSHIRYGCSCRPITTKSNGFLINSKRFYGNKKESPKSPKPSTSQSSPPCQPSPPCPPKSKPCPPSPPCPPKLPPKSQPCPPKPKPACPPSPPCPPKPQPCPPKPKPACPPSPPCPPKSKPCPPSPSCPPKLPPKPQPCPPKPKPACPSSPPCPPKPQPCPPKPKPACPPSNHEPKSKPCPPSPSCPPKLPPKPQPCPPKPKPACPPSPPCPPKLPPKPQPCPPKPKPACPPSPTKCPPPSECQHSPKCSLIKPPIPPRLNPPTSPSEYNLMNSSRSSEGYVDLWETTTGSWKKRSSFERFQPYSFERGSSQRFSYLREMVSFDVPGTPLPYSDTGVVNVTERRRAQRTSTVNSGSFRGVYEWPSEPAPPAPSGRMPLSPPARTPERYVTMPFARRTYSEPRNRTYSSRFWEGSSTPNRPIPHNFRQIASEPRGQIVDRNRQYPISFRREHPLAPAATEYKGAPLVYIARNRVSKRKRETDKKVCRFRQAGNGEVLPYLRIRSNKSGRSVASYIGLFLHVHWHWPKSRKRVRAPAGHCGQSGKEDEKRERKIAPSGNNPRGARYLS</sequence>
<feature type="domain" description="Caspase family p10" evidence="4">
    <location>
        <begin position="600"/>
        <end position="698"/>
    </location>
</feature>
<feature type="compositionally biased region" description="Pro residues" evidence="3">
    <location>
        <begin position="512"/>
        <end position="575"/>
    </location>
</feature>
<feature type="compositionally biased region" description="Pro residues" evidence="3">
    <location>
        <begin position="588"/>
        <end position="599"/>
    </location>
</feature>
<evidence type="ECO:0000313" key="6">
    <source>
        <dbReference type="Proteomes" id="UP001627154"/>
    </source>
</evidence>
<dbReference type="Gene3D" id="3.50.20.20">
    <property type="entry name" value="Janus/Ocnus"/>
    <property type="match status" value="1"/>
</dbReference>
<feature type="region of interest" description="Disordered" evidence="3">
    <location>
        <begin position="699"/>
        <end position="719"/>
    </location>
</feature>
<keyword evidence="6" id="KW-1185">Reference proteome</keyword>
<dbReference type="PRINTS" id="PR00021">
    <property type="entry name" value="PRORICH"/>
</dbReference>
<evidence type="ECO:0000256" key="1">
    <source>
        <dbReference type="ARBA" id="ARBA00010971"/>
    </source>
</evidence>
<feature type="region of interest" description="Disordered" evidence="3">
    <location>
        <begin position="363"/>
        <end position="611"/>
    </location>
</feature>
<dbReference type="PRINTS" id="PR01217">
    <property type="entry name" value="PRICHEXTENSN"/>
</dbReference>
<dbReference type="Proteomes" id="UP001627154">
    <property type="component" value="Unassembled WGS sequence"/>
</dbReference>
<feature type="region of interest" description="Disordered" evidence="3">
    <location>
        <begin position="863"/>
        <end position="900"/>
    </location>
</feature>
<evidence type="ECO:0000259" key="4">
    <source>
        <dbReference type="PROSITE" id="PS50207"/>
    </source>
</evidence>
<reference evidence="5 6" key="1">
    <citation type="journal article" date="2024" name="bioRxiv">
        <title>A reference genome for Trichogramma kaykai: A tiny desert-dwelling parasitoid wasp with competing sex-ratio distorters.</title>
        <authorList>
            <person name="Culotta J."/>
            <person name="Lindsey A.R."/>
        </authorList>
    </citation>
    <scope>NUCLEOTIDE SEQUENCE [LARGE SCALE GENOMIC DNA]</scope>
    <source>
        <strain evidence="5 6">KSX58</strain>
    </source>
</reference>
<dbReference type="PROSITE" id="PS50207">
    <property type="entry name" value="CASPASE_P10"/>
    <property type="match status" value="1"/>
</dbReference>
<evidence type="ECO:0000256" key="3">
    <source>
        <dbReference type="SAM" id="MobiDB-lite"/>
    </source>
</evidence>
<feature type="compositionally biased region" description="Basic and acidic residues" evidence="3">
    <location>
        <begin position="876"/>
        <end position="886"/>
    </location>
</feature>
<gene>
    <name evidence="5" type="ORF">TKK_000549</name>
</gene>
<accession>A0ABD2XQA2</accession>
<dbReference type="InterPro" id="IPR007702">
    <property type="entry name" value="Janus"/>
</dbReference>
<dbReference type="SUPFAM" id="SSF143724">
    <property type="entry name" value="PHP14-like"/>
    <property type="match status" value="1"/>
</dbReference>
<organism evidence="5 6">
    <name type="scientific">Trichogramma kaykai</name>
    <dbReference type="NCBI Taxonomy" id="54128"/>
    <lineage>
        <taxon>Eukaryota</taxon>
        <taxon>Metazoa</taxon>
        <taxon>Ecdysozoa</taxon>
        <taxon>Arthropoda</taxon>
        <taxon>Hexapoda</taxon>
        <taxon>Insecta</taxon>
        <taxon>Pterygota</taxon>
        <taxon>Neoptera</taxon>
        <taxon>Endopterygota</taxon>
        <taxon>Hymenoptera</taxon>
        <taxon>Apocrita</taxon>
        <taxon>Proctotrupomorpha</taxon>
        <taxon>Chalcidoidea</taxon>
        <taxon>Trichogrammatidae</taxon>
        <taxon>Trichogramma</taxon>
    </lineage>
</organism>
<dbReference type="AlphaFoldDB" id="A0ABD2XQA2"/>
<comment type="caution">
    <text evidence="5">The sequence shown here is derived from an EMBL/GenBank/DDBJ whole genome shotgun (WGS) entry which is preliminary data.</text>
</comment>
<protein>
    <recommendedName>
        <fullName evidence="4">Caspase family p10 domain-containing protein</fullName>
    </recommendedName>
</protein>
<feature type="compositionally biased region" description="Pro residues" evidence="3">
    <location>
        <begin position="383"/>
        <end position="503"/>
    </location>
</feature>
<keyword evidence="2" id="KW-0175">Coiled coil</keyword>
<evidence type="ECO:0000256" key="2">
    <source>
        <dbReference type="SAM" id="Coils"/>
    </source>
</evidence>
<evidence type="ECO:0000313" key="5">
    <source>
        <dbReference type="EMBL" id="KAL3407270.1"/>
    </source>
</evidence>
<dbReference type="EMBL" id="JBJJXI010000011">
    <property type="protein sequence ID" value="KAL3407270.1"/>
    <property type="molecule type" value="Genomic_DNA"/>
</dbReference>
<dbReference type="InterPro" id="IPR002138">
    <property type="entry name" value="Pept_C14_p10"/>
</dbReference>
<proteinExistence type="inferred from homology"/>
<feature type="compositionally biased region" description="Pro residues" evidence="3">
    <location>
        <begin position="700"/>
        <end position="717"/>
    </location>
</feature>
<dbReference type="Pfam" id="PF05005">
    <property type="entry name" value="Ocnus"/>
    <property type="match status" value="1"/>
</dbReference>
<feature type="coiled-coil region" evidence="2">
    <location>
        <begin position="232"/>
        <end position="284"/>
    </location>
</feature>